<dbReference type="PANTHER" id="PTHR45824:SF29">
    <property type="entry name" value="GH16843P"/>
    <property type="match status" value="1"/>
</dbReference>
<dbReference type="InterPro" id="IPR001251">
    <property type="entry name" value="CRAL-TRIO_dom"/>
</dbReference>
<feature type="domain" description="CRAL-TRIO" evidence="2">
    <location>
        <begin position="78"/>
        <end position="171"/>
    </location>
</feature>
<dbReference type="Pfam" id="PF00650">
    <property type="entry name" value="CRAL_TRIO"/>
    <property type="match status" value="1"/>
</dbReference>
<evidence type="ECO:0000259" key="2">
    <source>
        <dbReference type="PROSITE" id="PS50191"/>
    </source>
</evidence>
<dbReference type="CDD" id="cd00170">
    <property type="entry name" value="SEC14"/>
    <property type="match status" value="1"/>
</dbReference>
<dbReference type="Gene3D" id="3.40.525.10">
    <property type="entry name" value="CRAL-TRIO lipid binding domain"/>
    <property type="match status" value="1"/>
</dbReference>
<dbReference type="InterPro" id="IPR052578">
    <property type="entry name" value="PI_Transfer_CRAL-TRIO"/>
</dbReference>
<feature type="transmembrane region" description="Helical" evidence="1">
    <location>
        <begin position="138"/>
        <end position="157"/>
    </location>
</feature>
<evidence type="ECO:0000256" key="1">
    <source>
        <dbReference type="SAM" id="Phobius"/>
    </source>
</evidence>
<protein>
    <recommendedName>
        <fullName evidence="2">CRAL-TRIO domain-containing protein</fullName>
    </recommendedName>
</protein>
<dbReference type="AlphaFoldDB" id="A0A6C0D7F3"/>
<evidence type="ECO:0000313" key="3">
    <source>
        <dbReference type="EMBL" id="QHT12966.1"/>
    </source>
</evidence>
<accession>A0A6C0D7F3</accession>
<keyword evidence="1" id="KW-0812">Transmembrane</keyword>
<reference evidence="3" key="1">
    <citation type="journal article" date="2020" name="Nature">
        <title>Giant virus diversity and host interactions through global metagenomics.</title>
        <authorList>
            <person name="Schulz F."/>
            <person name="Roux S."/>
            <person name="Paez-Espino D."/>
            <person name="Jungbluth S."/>
            <person name="Walsh D.A."/>
            <person name="Denef V.J."/>
            <person name="McMahon K.D."/>
            <person name="Konstantinidis K.T."/>
            <person name="Eloe-Fadrosh E.A."/>
            <person name="Kyrpides N.C."/>
            <person name="Woyke T."/>
        </authorList>
    </citation>
    <scope>NUCLEOTIDE SEQUENCE</scope>
    <source>
        <strain evidence="3">GVMAG-M-3300023174-130</strain>
    </source>
</reference>
<keyword evidence="1" id="KW-1133">Transmembrane helix</keyword>
<dbReference type="SUPFAM" id="SSF52087">
    <property type="entry name" value="CRAL/TRIO domain"/>
    <property type="match status" value="1"/>
</dbReference>
<keyword evidence="1" id="KW-0472">Membrane</keyword>
<organism evidence="3">
    <name type="scientific">viral metagenome</name>
    <dbReference type="NCBI Taxonomy" id="1070528"/>
    <lineage>
        <taxon>unclassified sequences</taxon>
        <taxon>metagenomes</taxon>
        <taxon>organismal metagenomes</taxon>
    </lineage>
</organism>
<dbReference type="PANTHER" id="PTHR45824">
    <property type="entry name" value="GH16843P"/>
    <property type="match status" value="1"/>
</dbReference>
<name>A0A6C0D7F3_9ZZZZ</name>
<sequence length="171" mass="20038">MASATNIKIESFIDNKKQIHSQIFTHFSSNENIKNTKKNIMKSCMNDVLSHLCFSLDSENIILDFRYFKFLSSYENYDLMISYIVSVIQNVLKNKETIIFHVNMDTITLLHVEKHFGFIKNFSQILNNKFPDRLDICYIYNASFVFSKILGIVSVFIDKTTQQKIKLVKEI</sequence>
<dbReference type="GO" id="GO:0008526">
    <property type="term" value="F:phosphatidylinositol transfer activity"/>
    <property type="evidence" value="ECO:0007669"/>
    <property type="project" value="TreeGrafter"/>
</dbReference>
<dbReference type="EMBL" id="MN739554">
    <property type="protein sequence ID" value="QHT12966.1"/>
    <property type="molecule type" value="Genomic_DNA"/>
</dbReference>
<proteinExistence type="predicted"/>
<dbReference type="PROSITE" id="PS50191">
    <property type="entry name" value="CRAL_TRIO"/>
    <property type="match status" value="1"/>
</dbReference>
<dbReference type="InterPro" id="IPR036865">
    <property type="entry name" value="CRAL-TRIO_dom_sf"/>
</dbReference>